<feature type="transmembrane region" description="Helical" evidence="1">
    <location>
        <begin position="39"/>
        <end position="60"/>
    </location>
</feature>
<keyword evidence="1" id="KW-0472">Membrane</keyword>
<keyword evidence="3" id="KW-1185">Reference proteome</keyword>
<sequence length="148" mass="17404">MPLLLRISVTLFLLLPFLLLLILLALVFLPLIFLLVLPLLFALLWVYFLFKILCIFTTRFQEMKLMHRKKKKNNKSCKARRDKEEIADLGPWVLEKENKRSVEDDVKEIDEGSWQIVAPKSAKSNETKTFKEILYFWRSKERGSTSTG</sequence>
<dbReference type="AlphaFoldDB" id="A0A7J7E004"/>
<dbReference type="InParanoid" id="A0A7J7E004"/>
<protein>
    <submittedName>
        <fullName evidence="2">Uncharacterized protein</fullName>
    </submittedName>
</protein>
<keyword evidence="1" id="KW-0812">Transmembrane</keyword>
<keyword evidence="1" id="KW-1133">Transmembrane helix</keyword>
<proteinExistence type="predicted"/>
<reference evidence="2 3" key="1">
    <citation type="journal article" date="2020" name="Nat. Commun.">
        <title>Genome of Tripterygium wilfordii and identification of cytochrome P450 involved in triptolide biosynthesis.</title>
        <authorList>
            <person name="Tu L."/>
            <person name="Su P."/>
            <person name="Zhang Z."/>
            <person name="Gao L."/>
            <person name="Wang J."/>
            <person name="Hu T."/>
            <person name="Zhou J."/>
            <person name="Zhang Y."/>
            <person name="Zhao Y."/>
            <person name="Liu Y."/>
            <person name="Song Y."/>
            <person name="Tong Y."/>
            <person name="Lu Y."/>
            <person name="Yang J."/>
            <person name="Xu C."/>
            <person name="Jia M."/>
            <person name="Peters R.J."/>
            <person name="Huang L."/>
            <person name="Gao W."/>
        </authorList>
    </citation>
    <scope>NUCLEOTIDE SEQUENCE [LARGE SCALE GENOMIC DNA]</scope>
    <source>
        <strain evidence="3">cv. XIE 37</strain>
        <tissue evidence="2">Leaf</tissue>
    </source>
</reference>
<dbReference type="Proteomes" id="UP000593562">
    <property type="component" value="Unassembled WGS sequence"/>
</dbReference>
<evidence type="ECO:0000313" key="3">
    <source>
        <dbReference type="Proteomes" id="UP000593562"/>
    </source>
</evidence>
<accession>A0A7J7E004</accession>
<comment type="caution">
    <text evidence="2">The sequence shown here is derived from an EMBL/GenBank/DDBJ whole genome shotgun (WGS) entry which is preliminary data.</text>
</comment>
<gene>
    <name evidence="2" type="ORF">HS088_TW02G01011</name>
</gene>
<dbReference type="EMBL" id="JAAARO010000002">
    <property type="protein sequence ID" value="KAF5751992.1"/>
    <property type="molecule type" value="Genomic_DNA"/>
</dbReference>
<evidence type="ECO:0000256" key="1">
    <source>
        <dbReference type="SAM" id="Phobius"/>
    </source>
</evidence>
<evidence type="ECO:0000313" key="2">
    <source>
        <dbReference type="EMBL" id="KAF5751992.1"/>
    </source>
</evidence>
<feature type="transmembrane region" description="Helical" evidence="1">
    <location>
        <begin position="12"/>
        <end position="33"/>
    </location>
</feature>
<organism evidence="2 3">
    <name type="scientific">Tripterygium wilfordii</name>
    <name type="common">Thunder God vine</name>
    <dbReference type="NCBI Taxonomy" id="458696"/>
    <lineage>
        <taxon>Eukaryota</taxon>
        <taxon>Viridiplantae</taxon>
        <taxon>Streptophyta</taxon>
        <taxon>Embryophyta</taxon>
        <taxon>Tracheophyta</taxon>
        <taxon>Spermatophyta</taxon>
        <taxon>Magnoliopsida</taxon>
        <taxon>eudicotyledons</taxon>
        <taxon>Gunneridae</taxon>
        <taxon>Pentapetalae</taxon>
        <taxon>rosids</taxon>
        <taxon>fabids</taxon>
        <taxon>Celastrales</taxon>
        <taxon>Celastraceae</taxon>
        <taxon>Tripterygium</taxon>
    </lineage>
</organism>
<name>A0A7J7E004_TRIWF</name>